<dbReference type="RefSeq" id="WP_367952908.1">
    <property type="nucleotide sequence ID" value="NZ_JBDPGJ010000001.1"/>
</dbReference>
<evidence type="ECO:0000313" key="2">
    <source>
        <dbReference type="Proteomes" id="UP001556692"/>
    </source>
</evidence>
<evidence type="ECO:0008006" key="3">
    <source>
        <dbReference type="Google" id="ProtNLM"/>
    </source>
</evidence>
<sequence>MAIKHAIWKVGAQPQALSIASLSTEQIFEDMIVAAPEILSDEWMLIGRQINCFSGRIDLLAIAPDGALILIEMKRDRTPREVVAQALDYACWVEGLASEDIAAIYARFAPGRRLEDDFQDRFGQTLDEETLNDSHQIIVVAGSLDESSERIVGYLNARGIAINVLCFQVFQLGEQQLLSRAWLIDPVETQTSAAVKTAGPKEPWNGEFYVSFGEGNSRSWEDAVKYGFISAGGGPWYSRTLNLLSPNDRVWVKIPGSGFVGVGRVLGPPEAAANFKVQTADGERPVLEVAMGGNYHRELANDPERSEYFVPVEWTQAVSKHHAVNDIGLFGNQNTVCQPKTPKWRHTVEVLKQRFPDFDGTPLGSRGVNQQ</sequence>
<gene>
    <name evidence="1" type="ORF">ABGN05_05180</name>
</gene>
<accession>A0ABV3SFG7</accession>
<dbReference type="InterPro" id="IPR011856">
    <property type="entry name" value="tRNA_endonuc-like_dom_sf"/>
</dbReference>
<organism evidence="1 2">
    <name type="scientific">Aquibium pacificus</name>
    <dbReference type="NCBI Taxonomy" id="3153579"/>
    <lineage>
        <taxon>Bacteria</taxon>
        <taxon>Pseudomonadati</taxon>
        <taxon>Pseudomonadota</taxon>
        <taxon>Alphaproteobacteria</taxon>
        <taxon>Hyphomicrobiales</taxon>
        <taxon>Phyllobacteriaceae</taxon>
        <taxon>Aquibium</taxon>
    </lineage>
</organism>
<dbReference type="Gene3D" id="3.40.1350.10">
    <property type="match status" value="1"/>
</dbReference>
<comment type="caution">
    <text evidence="1">The sequence shown here is derived from an EMBL/GenBank/DDBJ whole genome shotgun (WGS) entry which is preliminary data.</text>
</comment>
<dbReference type="EMBL" id="JBDPGJ010000001">
    <property type="protein sequence ID" value="MEX0405053.1"/>
    <property type="molecule type" value="Genomic_DNA"/>
</dbReference>
<keyword evidence="2" id="KW-1185">Reference proteome</keyword>
<name>A0ABV3SFG7_9HYPH</name>
<proteinExistence type="predicted"/>
<reference evidence="1 2" key="1">
    <citation type="submission" date="2024-05" db="EMBL/GenBank/DDBJ databases">
        <authorList>
            <person name="Jiang F."/>
        </authorList>
    </citation>
    <scope>NUCLEOTIDE SEQUENCE [LARGE SCALE GENOMIC DNA]</scope>
    <source>
        <strain evidence="1 2">LZ166</strain>
    </source>
</reference>
<dbReference type="Proteomes" id="UP001556692">
    <property type="component" value="Unassembled WGS sequence"/>
</dbReference>
<evidence type="ECO:0000313" key="1">
    <source>
        <dbReference type="EMBL" id="MEX0405053.1"/>
    </source>
</evidence>
<protein>
    <recommendedName>
        <fullName evidence="3">DUF91 domain-containing protein</fullName>
    </recommendedName>
</protein>